<reference evidence="1 2" key="1">
    <citation type="submission" date="2021-03" db="EMBL/GenBank/DDBJ databases">
        <title>The first data on the complete genome of the tetrodotoxin-producing bacterium.</title>
        <authorList>
            <person name="Melnikova D.I."/>
            <person name="Nijland R."/>
            <person name="Magarlamov T.Y."/>
        </authorList>
    </citation>
    <scope>NUCLEOTIDE SEQUENCE [LARGE SCALE GENOMIC DNA]</scope>
    <source>
        <strain evidence="1 2">1839</strain>
    </source>
</reference>
<gene>
    <name evidence="1" type="ORF">J1899_16420</name>
</gene>
<dbReference type="Proteomes" id="UP000679247">
    <property type="component" value="Chromosome"/>
</dbReference>
<evidence type="ECO:0000313" key="2">
    <source>
        <dbReference type="Proteomes" id="UP000679247"/>
    </source>
</evidence>
<name>A0ABX8F9A1_9BACI</name>
<proteinExistence type="predicted"/>
<sequence>MKAAQSILATWEKFNDFPMETLTKIWVYNSASTKKQRALSLMKEHREQYGMSGNCFDLAIWLLDEFKKDGVHAYPIGDQLMTEDAHAAVIAVCEEGKRYYCDLGDQWITPILIDSECEDFTNERLSGFFPGAQVQVHTAKDTFQILYHRPNGKTSKQVFDPKPVGMDFFLHAAELSQNTISSKPQVECRVPYDSEIAHWEFYNWESFLSTNDGLFLEPTLVRIEDWVERIFERTGYNREILVDVLKLYKNMKKY</sequence>
<dbReference type="EMBL" id="CP071709">
    <property type="protein sequence ID" value="QVY60579.1"/>
    <property type="molecule type" value="Genomic_DNA"/>
</dbReference>
<accession>A0ABX8F9A1</accession>
<dbReference type="SUPFAM" id="SSF54001">
    <property type="entry name" value="Cysteine proteinases"/>
    <property type="match status" value="1"/>
</dbReference>
<dbReference type="InterPro" id="IPR038765">
    <property type="entry name" value="Papain-like_cys_pep_sf"/>
</dbReference>
<organism evidence="1 2">
    <name type="scientific">Cytobacillus gottheilii</name>
    <dbReference type="NCBI Taxonomy" id="859144"/>
    <lineage>
        <taxon>Bacteria</taxon>
        <taxon>Bacillati</taxon>
        <taxon>Bacillota</taxon>
        <taxon>Bacilli</taxon>
        <taxon>Bacillales</taxon>
        <taxon>Bacillaceae</taxon>
        <taxon>Cytobacillus</taxon>
    </lineage>
</organism>
<evidence type="ECO:0000313" key="1">
    <source>
        <dbReference type="EMBL" id="QVY60579.1"/>
    </source>
</evidence>
<keyword evidence="2" id="KW-1185">Reference proteome</keyword>
<protein>
    <submittedName>
        <fullName evidence="1">Uncharacterized protein</fullName>
    </submittedName>
</protein>
<dbReference type="RefSeq" id="WP_214475275.1">
    <property type="nucleotide sequence ID" value="NZ_CP071709.1"/>
</dbReference>